<proteinExistence type="predicted"/>
<dbReference type="RefSeq" id="WP_394823554.1">
    <property type="nucleotide sequence ID" value="NZ_CP089984.1"/>
</dbReference>
<organism evidence="1 2">
    <name type="scientific">Pendulispora albinea</name>
    <dbReference type="NCBI Taxonomy" id="2741071"/>
    <lineage>
        <taxon>Bacteria</taxon>
        <taxon>Pseudomonadati</taxon>
        <taxon>Myxococcota</taxon>
        <taxon>Myxococcia</taxon>
        <taxon>Myxococcales</taxon>
        <taxon>Sorangiineae</taxon>
        <taxon>Pendulisporaceae</taxon>
        <taxon>Pendulispora</taxon>
    </lineage>
</organism>
<keyword evidence="2" id="KW-1185">Reference proteome</keyword>
<sequence>MSNNVFHGRNYFERMKEHYPAEVVGDRLSDAVLTEWMRSSEFGVDPPNRFQRLTERPFSMQQHAWLASRAVQGGAPWLHRLSASRAYKGLLNLKSPFDLVLYSNLIWELQPRTIIEFGAFQGGSGLWFADQLTASDIDGEVHSFEMFDACIHPSASHPRLRFHHADLRDVNQLDKELFAALPHPWLVVDDAHVNVAGLATFVNGYMAPGDYYVLEDIFLLANFEIINQAVLLAEGLGFLVDTKYTDAFGMNVTCSPNGWLRKS</sequence>
<dbReference type="InterPro" id="IPR029063">
    <property type="entry name" value="SAM-dependent_MTases_sf"/>
</dbReference>
<reference evidence="1 2" key="1">
    <citation type="submission" date="2021-12" db="EMBL/GenBank/DDBJ databases">
        <title>Discovery of the Pendulisporaceae a myxobacterial family with distinct sporulation behavior and unique specialized metabolism.</title>
        <authorList>
            <person name="Garcia R."/>
            <person name="Popoff A."/>
            <person name="Bader C.D."/>
            <person name="Loehr J."/>
            <person name="Walesch S."/>
            <person name="Walt C."/>
            <person name="Boldt J."/>
            <person name="Bunk B."/>
            <person name="Haeckl F.J.F.P.J."/>
            <person name="Gunesch A.P."/>
            <person name="Birkelbach J."/>
            <person name="Nuebel U."/>
            <person name="Pietschmann T."/>
            <person name="Bach T."/>
            <person name="Mueller R."/>
        </authorList>
    </citation>
    <scope>NUCLEOTIDE SEQUENCE [LARGE SCALE GENOMIC DNA]</scope>
    <source>
        <strain evidence="1 2">MSr11954</strain>
    </source>
</reference>
<name>A0ABZ2LSS6_9BACT</name>
<evidence type="ECO:0000313" key="1">
    <source>
        <dbReference type="EMBL" id="WXB13938.1"/>
    </source>
</evidence>
<accession>A0ABZ2LSS6</accession>
<dbReference type="InterPro" id="IPR007072">
    <property type="entry name" value="RNMT_CmcI"/>
</dbReference>
<dbReference type="EMBL" id="CP089984">
    <property type="protein sequence ID" value="WXB13938.1"/>
    <property type="molecule type" value="Genomic_DNA"/>
</dbReference>
<dbReference type="Gene3D" id="3.40.50.150">
    <property type="entry name" value="Vaccinia Virus protein VP39"/>
    <property type="match status" value="1"/>
</dbReference>
<protein>
    <recommendedName>
        <fullName evidence="3">Rhamnosyl O-methyltransferase</fullName>
    </recommendedName>
</protein>
<gene>
    <name evidence="1" type="ORF">LZC94_39680</name>
</gene>
<dbReference type="Proteomes" id="UP001370348">
    <property type="component" value="Chromosome"/>
</dbReference>
<evidence type="ECO:0008006" key="3">
    <source>
        <dbReference type="Google" id="ProtNLM"/>
    </source>
</evidence>
<dbReference type="SUPFAM" id="SSF53335">
    <property type="entry name" value="S-adenosyl-L-methionine-dependent methyltransferases"/>
    <property type="match status" value="1"/>
</dbReference>
<dbReference type="Pfam" id="PF04989">
    <property type="entry name" value="RMNT_CmcI"/>
    <property type="match status" value="1"/>
</dbReference>
<evidence type="ECO:0000313" key="2">
    <source>
        <dbReference type="Proteomes" id="UP001370348"/>
    </source>
</evidence>